<name>A0A368QNS4_SETIT</name>
<dbReference type="OrthoDB" id="10663780at2759"/>
<gene>
    <name evidence="1" type="ORF">SETIT_3G393300v2</name>
</gene>
<proteinExistence type="predicted"/>
<reference evidence="1" key="2">
    <citation type="submission" date="2015-07" db="EMBL/GenBank/DDBJ databases">
        <authorList>
            <person name="Noorani M."/>
        </authorList>
    </citation>
    <scope>NUCLEOTIDE SEQUENCE</scope>
    <source>
        <strain evidence="1">Yugu1</strain>
    </source>
</reference>
<dbReference type="EMBL" id="CM003530">
    <property type="protein sequence ID" value="RCV19532.1"/>
    <property type="molecule type" value="Genomic_DNA"/>
</dbReference>
<dbReference type="AlphaFoldDB" id="A0A368QNS4"/>
<reference evidence="1" key="1">
    <citation type="journal article" date="2012" name="Nat. Biotechnol.">
        <title>Reference genome sequence of the model plant Setaria.</title>
        <authorList>
            <person name="Bennetzen J.L."/>
            <person name="Schmutz J."/>
            <person name="Wang H."/>
            <person name="Percifield R."/>
            <person name="Hawkins J."/>
            <person name="Pontaroli A.C."/>
            <person name="Estep M."/>
            <person name="Feng L."/>
            <person name="Vaughn J.N."/>
            <person name="Grimwood J."/>
            <person name="Jenkins J."/>
            <person name="Barry K."/>
            <person name="Lindquist E."/>
            <person name="Hellsten U."/>
            <person name="Deshpande S."/>
            <person name="Wang X."/>
            <person name="Wu X."/>
            <person name="Mitros T."/>
            <person name="Triplett J."/>
            <person name="Yang X."/>
            <person name="Ye C.Y."/>
            <person name="Mauro-Herrera M."/>
            <person name="Wang L."/>
            <person name="Li P."/>
            <person name="Sharma M."/>
            <person name="Sharma R."/>
            <person name="Ronald P.C."/>
            <person name="Panaud O."/>
            <person name="Kellogg E.A."/>
            <person name="Brutnell T.P."/>
            <person name="Doust A.N."/>
            <person name="Tuskan G.A."/>
            <person name="Rokhsar D."/>
            <person name="Devos K.M."/>
        </authorList>
    </citation>
    <scope>NUCLEOTIDE SEQUENCE [LARGE SCALE GENOMIC DNA]</scope>
    <source>
        <strain evidence="1">Yugu1</strain>
    </source>
</reference>
<protein>
    <submittedName>
        <fullName evidence="1">Uncharacterized protein</fullName>
    </submittedName>
</protein>
<sequence>MDASTASAMRLLLLEPAMGFGSARLVMAPSTAAGARLPAGVRALEVVAVPAPFAGFASPRSTSSASRRGSLIVGALPRAFADARIGFASPGCSSSSRRRASSFVVGALPTGGRATNFFGEAVGGAGNALDCAIAAAVAGAGWSLSKGRCGVVARGGALTNMSPSDDNRRAAEQLVLSYDNMRSAKHIAAWVELARLKTTFEVSFDAGVLESGRDLRKLLEEIGELDPSARIYPWTTEACLGRLRAVIGREKLDMLMLATTPKDDEQFLWSAEKAEALIQAIEKLMATLHSVVILNEGWMRPSPRSLLYESCPLLLKRLLQCLQEFSAIVESTKFRSTQNSIRYRMLEEHALALEHVYAVALDIFQEVSPPTGPQEESQDVGKALRDRRIALFEQDVGLTDCMSAIGERDSKLVIQCLEHTSWEVRDRVLGPDSQLLEG</sequence>
<organism evidence="1">
    <name type="scientific">Setaria italica</name>
    <name type="common">Foxtail millet</name>
    <name type="synonym">Panicum italicum</name>
    <dbReference type="NCBI Taxonomy" id="4555"/>
    <lineage>
        <taxon>Eukaryota</taxon>
        <taxon>Viridiplantae</taxon>
        <taxon>Streptophyta</taxon>
        <taxon>Embryophyta</taxon>
        <taxon>Tracheophyta</taxon>
        <taxon>Spermatophyta</taxon>
        <taxon>Magnoliopsida</taxon>
        <taxon>Liliopsida</taxon>
        <taxon>Poales</taxon>
        <taxon>Poaceae</taxon>
        <taxon>PACMAD clade</taxon>
        <taxon>Panicoideae</taxon>
        <taxon>Panicodae</taxon>
        <taxon>Paniceae</taxon>
        <taxon>Cenchrinae</taxon>
        <taxon>Setaria</taxon>
    </lineage>
</organism>
<accession>A0A368QNS4</accession>
<evidence type="ECO:0000313" key="1">
    <source>
        <dbReference type="EMBL" id="RCV19532.1"/>
    </source>
</evidence>